<evidence type="ECO:0000313" key="3">
    <source>
        <dbReference type="Proteomes" id="UP000694406"/>
    </source>
</evidence>
<evidence type="ECO:0000313" key="2">
    <source>
        <dbReference type="Ensembl" id="ENSLLTP00000006704.1"/>
    </source>
</evidence>
<keyword evidence="1" id="KW-0472">Membrane</keyword>
<evidence type="ECO:0000256" key="1">
    <source>
        <dbReference type="SAM" id="Phobius"/>
    </source>
</evidence>
<keyword evidence="3" id="KW-1185">Reference proteome</keyword>
<dbReference type="AlphaFoldDB" id="A0A8C5RPU7"/>
<reference evidence="2" key="1">
    <citation type="submission" date="2025-08" db="UniProtKB">
        <authorList>
            <consortium name="Ensembl"/>
        </authorList>
    </citation>
    <scope>IDENTIFICATION</scope>
</reference>
<feature type="transmembrane region" description="Helical" evidence="1">
    <location>
        <begin position="12"/>
        <end position="33"/>
    </location>
</feature>
<sequence>MNLHIYSTYKSAKCCFSFCFIFYTNCLLSSVFFSPDTDEYRPPVWKSYCEYLIRYYHCLPHS</sequence>
<keyword evidence="1" id="KW-1133">Transmembrane helix</keyword>
<dbReference type="Ensembl" id="ENSLLTT00000006967.1">
    <property type="protein sequence ID" value="ENSLLTP00000006704.1"/>
    <property type="gene ID" value="ENSLLTG00000005121.1"/>
</dbReference>
<proteinExistence type="predicted"/>
<dbReference type="Proteomes" id="UP000694406">
    <property type="component" value="Unplaced"/>
</dbReference>
<keyword evidence="1" id="KW-0812">Transmembrane</keyword>
<name>A0A8C5RPU7_LATLA</name>
<organism evidence="2 3">
    <name type="scientific">Laticauda laticaudata</name>
    <name type="common">Blue-ringed sea krait</name>
    <name type="synonym">Blue-lipped sea krait</name>
    <dbReference type="NCBI Taxonomy" id="8630"/>
    <lineage>
        <taxon>Eukaryota</taxon>
        <taxon>Metazoa</taxon>
        <taxon>Chordata</taxon>
        <taxon>Craniata</taxon>
        <taxon>Vertebrata</taxon>
        <taxon>Euteleostomi</taxon>
        <taxon>Lepidosauria</taxon>
        <taxon>Squamata</taxon>
        <taxon>Bifurcata</taxon>
        <taxon>Unidentata</taxon>
        <taxon>Episquamata</taxon>
        <taxon>Toxicofera</taxon>
        <taxon>Serpentes</taxon>
        <taxon>Colubroidea</taxon>
        <taxon>Elapidae</taxon>
        <taxon>Laticaudinae</taxon>
        <taxon>Laticauda</taxon>
    </lineage>
</organism>
<accession>A0A8C5RPU7</accession>
<protein>
    <submittedName>
        <fullName evidence="2">Uncharacterized protein</fullName>
    </submittedName>
</protein>
<reference evidence="2" key="2">
    <citation type="submission" date="2025-09" db="UniProtKB">
        <authorList>
            <consortium name="Ensembl"/>
        </authorList>
    </citation>
    <scope>IDENTIFICATION</scope>
</reference>